<dbReference type="RefSeq" id="WP_072825365.1">
    <property type="nucleotide sequence ID" value="NZ_LT670849.1"/>
</dbReference>
<proteinExistence type="predicted"/>
<evidence type="ECO:0000313" key="7">
    <source>
        <dbReference type="EMBL" id="SHN87556.1"/>
    </source>
</evidence>
<gene>
    <name evidence="7" type="ORF">SAMN05444170_7248</name>
</gene>
<name>A0A1M7UXD4_9BRAD</name>
<keyword evidence="3 4" id="KW-0408">Iron</keyword>
<dbReference type="Gene3D" id="1.10.760.10">
    <property type="entry name" value="Cytochrome c-like domain"/>
    <property type="match status" value="1"/>
</dbReference>
<organism evidence="7 8">
    <name type="scientific">Bradyrhizobium erythrophlei</name>
    <dbReference type="NCBI Taxonomy" id="1437360"/>
    <lineage>
        <taxon>Bacteria</taxon>
        <taxon>Pseudomonadati</taxon>
        <taxon>Pseudomonadota</taxon>
        <taxon>Alphaproteobacteria</taxon>
        <taxon>Hyphomicrobiales</taxon>
        <taxon>Nitrobacteraceae</taxon>
        <taxon>Bradyrhizobium</taxon>
    </lineage>
</organism>
<evidence type="ECO:0000259" key="6">
    <source>
        <dbReference type="PROSITE" id="PS51007"/>
    </source>
</evidence>
<reference evidence="8" key="1">
    <citation type="submission" date="2016-11" db="EMBL/GenBank/DDBJ databases">
        <authorList>
            <person name="Varghese N."/>
            <person name="Submissions S."/>
        </authorList>
    </citation>
    <scope>NUCLEOTIDE SEQUENCE [LARGE SCALE GENOMIC DNA]</scope>
    <source>
        <strain evidence="8">GAS401</strain>
    </source>
</reference>
<dbReference type="SUPFAM" id="SSF46626">
    <property type="entry name" value="Cytochrome c"/>
    <property type="match status" value="1"/>
</dbReference>
<keyword evidence="8" id="KW-1185">Reference proteome</keyword>
<dbReference type="InterPro" id="IPR036909">
    <property type="entry name" value="Cyt_c-like_dom_sf"/>
</dbReference>
<keyword evidence="1 4" id="KW-0349">Heme</keyword>
<feature type="chain" id="PRO_5012816849" evidence="5">
    <location>
        <begin position="25"/>
        <end position="178"/>
    </location>
</feature>
<dbReference type="Pfam" id="PF00034">
    <property type="entry name" value="Cytochrom_C"/>
    <property type="match status" value="1"/>
</dbReference>
<dbReference type="OrthoDB" id="9779283at2"/>
<dbReference type="EMBL" id="LT670849">
    <property type="protein sequence ID" value="SHN87556.1"/>
    <property type="molecule type" value="Genomic_DNA"/>
</dbReference>
<feature type="signal peptide" evidence="5">
    <location>
        <begin position="1"/>
        <end position="24"/>
    </location>
</feature>
<keyword evidence="5" id="KW-0732">Signal</keyword>
<sequence length="178" mass="19042">MSTPRPIVLAAAFLLATTASLSKAETPHLGKPLDEAAIANWDISILPDGTGLPKGSGTSAQGAAIFAEKCAACHGDNGRGGGPAAALVEEHKIVGISASQKTIKNFWPYATTIFDFIRRAMPFTAPRSLSDDEVYALTAYILAENKLIDAKDTMNAETLPKVKMPNRDNFIIRFPDRI</sequence>
<evidence type="ECO:0000256" key="2">
    <source>
        <dbReference type="ARBA" id="ARBA00022723"/>
    </source>
</evidence>
<protein>
    <submittedName>
        <fullName evidence="7">Cytochrome c</fullName>
    </submittedName>
</protein>
<evidence type="ECO:0000256" key="3">
    <source>
        <dbReference type="ARBA" id="ARBA00023004"/>
    </source>
</evidence>
<dbReference type="InterPro" id="IPR009056">
    <property type="entry name" value="Cyt_c-like_dom"/>
</dbReference>
<accession>A0A1M7UXD4</accession>
<dbReference type="PANTHER" id="PTHR35008:SF8">
    <property type="entry name" value="ALCOHOL DEHYDROGENASE CYTOCHROME C SUBUNIT"/>
    <property type="match status" value="1"/>
</dbReference>
<dbReference type="GO" id="GO:0009055">
    <property type="term" value="F:electron transfer activity"/>
    <property type="evidence" value="ECO:0007669"/>
    <property type="project" value="InterPro"/>
</dbReference>
<dbReference type="GO" id="GO:0046872">
    <property type="term" value="F:metal ion binding"/>
    <property type="evidence" value="ECO:0007669"/>
    <property type="project" value="UniProtKB-KW"/>
</dbReference>
<dbReference type="InterPro" id="IPR051459">
    <property type="entry name" value="Cytochrome_c-type_DH"/>
</dbReference>
<evidence type="ECO:0000256" key="5">
    <source>
        <dbReference type="SAM" id="SignalP"/>
    </source>
</evidence>
<evidence type="ECO:0000256" key="1">
    <source>
        <dbReference type="ARBA" id="ARBA00022617"/>
    </source>
</evidence>
<evidence type="ECO:0000313" key="8">
    <source>
        <dbReference type="Proteomes" id="UP000184096"/>
    </source>
</evidence>
<evidence type="ECO:0000256" key="4">
    <source>
        <dbReference type="PROSITE-ProRule" id="PRU00433"/>
    </source>
</evidence>
<dbReference type="PROSITE" id="PS51007">
    <property type="entry name" value="CYTC"/>
    <property type="match status" value="1"/>
</dbReference>
<dbReference type="AlphaFoldDB" id="A0A1M7UXD4"/>
<feature type="domain" description="Cytochrome c" evidence="6">
    <location>
        <begin position="57"/>
        <end position="145"/>
    </location>
</feature>
<dbReference type="Proteomes" id="UP000184096">
    <property type="component" value="Chromosome I"/>
</dbReference>
<keyword evidence="2 4" id="KW-0479">Metal-binding</keyword>
<dbReference type="PANTHER" id="PTHR35008">
    <property type="entry name" value="BLL4482 PROTEIN-RELATED"/>
    <property type="match status" value="1"/>
</dbReference>
<dbReference type="GO" id="GO:0020037">
    <property type="term" value="F:heme binding"/>
    <property type="evidence" value="ECO:0007669"/>
    <property type="project" value="InterPro"/>
</dbReference>